<comment type="subcellular location">
    <subcellularLocation>
        <location evidence="2">Membrane</location>
        <topology evidence="2">Single-pass type I membrane protein</topology>
    </subcellularLocation>
</comment>
<evidence type="ECO:0000259" key="13">
    <source>
        <dbReference type="PROSITE" id="PS50836"/>
    </source>
</evidence>
<dbReference type="GeneTree" id="ENSGT00530000063085"/>
<evidence type="ECO:0000256" key="4">
    <source>
        <dbReference type="ARBA" id="ARBA00022729"/>
    </source>
</evidence>
<dbReference type="SUPFAM" id="SSF49344">
    <property type="entry name" value="CBD9-like"/>
    <property type="match status" value="1"/>
</dbReference>
<evidence type="ECO:0000256" key="11">
    <source>
        <dbReference type="SAM" id="Phobius"/>
    </source>
</evidence>
<evidence type="ECO:0000256" key="9">
    <source>
        <dbReference type="ARBA" id="ARBA00023157"/>
    </source>
</evidence>
<reference evidence="15" key="1">
    <citation type="submission" date="2012-01" db="EMBL/GenBank/DDBJ databases">
        <title>The Genome Sequence of Oreochromis niloticus (Nile Tilapia).</title>
        <authorList>
            <consortium name="Broad Institute Genome Assembly Team"/>
            <consortium name="Broad Institute Sequencing Platform"/>
            <person name="Di Palma F."/>
            <person name="Johnson J."/>
            <person name="Lander E.S."/>
            <person name="Lindblad-Toh K."/>
        </authorList>
    </citation>
    <scope>NUCLEOTIDE SEQUENCE [LARGE SCALE GENOMIC DNA]</scope>
</reference>
<dbReference type="InterPro" id="IPR024548">
    <property type="entry name" value="Cu2_monoox_C"/>
</dbReference>
<evidence type="ECO:0000256" key="7">
    <source>
        <dbReference type="ARBA" id="ARBA00023033"/>
    </source>
</evidence>
<evidence type="ECO:0000256" key="5">
    <source>
        <dbReference type="ARBA" id="ARBA00023002"/>
    </source>
</evidence>
<name>A0A669EKY9_ORENI</name>
<accession>A0A669EKY9</accession>
<keyword evidence="15" id="KW-1185">Reference proteome</keyword>
<dbReference type="PRINTS" id="PR00767">
    <property type="entry name" value="DBMONOXGNASE"/>
</dbReference>
<dbReference type="GO" id="GO:0042420">
    <property type="term" value="P:dopamine catabolic process"/>
    <property type="evidence" value="ECO:0007669"/>
    <property type="project" value="TreeGrafter"/>
</dbReference>
<dbReference type="GO" id="GO:0006589">
    <property type="term" value="P:octopamine biosynthetic process"/>
    <property type="evidence" value="ECO:0007669"/>
    <property type="project" value="TreeGrafter"/>
</dbReference>
<keyword evidence="10" id="KW-0325">Glycoprotein</keyword>
<dbReference type="SMART" id="SM00664">
    <property type="entry name" value="DoH"/>
    <property type="match status" value="1"/>
</dbReference>
<dbReference type="InParanoid" id="A0A669EKY9"/>
<reference evidence="14" key="2">
    <citation type="submission" date="2025-08" db="UniProtKB">
        <authorList>
            <consortium name="Ensembl"/>
        </authorList>
    </citation>
    <scope>IDENTIFICATION</scope>
</reference>
<keyword evidence="4 12" id="KW-0732">Signal</keyword>
<dbReference type="GO" id="GO:0042421">
    <property type="term" value="P:norepinephrine biosynthetic process"/>
    <property type="evidence" value="ECO:0007669"/>
    <property type="project" value="TreeGrafter"/>
</dbReference>
<keyword evidence="6" id="KW-0186">Copper</keyword>
<keyword evidence="5" id="KW-0560">Oxidoreductase</keyword>
<evidence type="ECO:0000256" key="12">
    <source>
        <dbReference type="SAM" id="SignalP"/>
    </source>
</evidence>
<sequence>MCSLLPFFSLLLICATGSWAMDVTMPFMEYLDQEQLVCLKWGFDNPVDDITFQLAVNTTGWVGFGLSPNGDMKGSDIVIGGVGSSGSYFSDQYATGNSMPLEDAQQSYTLLSVRENEGQTVMTFKRPIKTCDDKDFQITPQPIKLIFAYGKTDEISYHGSRRGTKEVNLLNYMPKSIPTNSSYLSAMVDNIIVPSNTTYYHCKVMKFPKLNTKHHIYQIEPVIDHLDLVHHMLLYHCPPKVTEPYDKPCYMGDIGDSCFGVVASWGVGGGVYKLPENVGIPIGGENSDALYRLEIHYNNPERKEGIKDSSGLRLHYTAKLRQHDVGIMTTGVLPGRVKYDIPAKANQFLTYAMCNTSYFSKFFNPVPDLQVFAVLLHTHLAGRKVRVGHFRNERQIDFLGIDENYNFDLQQTVSLGSIKTIKEGDEIVVECTYNTTNRASVTKMGLATTDEMCLAFLFYYPAINITSCVSIPDARGVPMDAEKIPVDKITEYEMMLKKAPQYQAILNSNVSISPVYLILTFFFLCDLIKCFLKFKRQILAPTTRYILLFIGYIKCLYQLAYFFTTSDSGLVITGNNMNVTVNSSSMRELLLFLFLCIYFYPTIHCFLLYICSVLLPFCIYAKHLWSVNFYITIYLTDQ</sequence>
<keyword evidence="11" id="KW-1133">Transmembrane helix</keyword>
<gene>
    <name evidence="14" type="primary">moxd1l</name>
</gene>
<evidence type="ECO:0000313" key="14">
    <source>
        <dbReference type="Ensembl" id="ENSONIP00000071741.1"/>
    </source>
</evidence>
<dbReference type="FunFam" id="2.60.120.230:FF:000001">
    <property type="entry name" value="Monooxygenase, DBH-like 1"/>
    <property type="match status" value="1"/>
</dbReference>
<proteinExistence type="inferred from homology"/>
<feature type="transmembrane region" description="Helical" evidence="11">
    <location>
        <begin position="589"/>
        <end position="615"/>
    </location>
</feature>
<dbReference type="SUPFAM" id="SSF49742">
    <property type="entry name" value="PHM/PNGase F"/>
    <property type="match status" value="2"/>
</dbReference>
<evidence type="ECO:0000256" key="6">
    <source>
        <dbReference type="ARBA" id="ARBA00023008"/>
    </source>
</evidence>
<feature type="transmembrane region" description="Helical" evidence="11">
    <location>
        <begin position="544"/>
        <end position="563"/>
    </location>
</feature>
<keyword evidence="8 11" id="KW-0472">Membrane</keyword>
<dbReference type="InterPro" id="IPR045266">
    <property type="entry name" value="DOH_DOMON"/>
</dbReference>
<dbReference type="InterPro" id="IPR000323">
    <property type="entry name" value="Cu2_ascorb_mOase_N"/>
</dbReference>
<dbReference type="PANTHER" id="PTHR10157">
    <property type="entry name" value="DOPAMINE BETA HYDROXYLASE RELATED"/>
    <property type="match status" value="1"/>
</dbReference>
<dbReference type="CDD" id="cd09631">
    <property type="entry name" value="DOMON_DOH"/>
    <property type="match status" value="1"/>
</dbReference>
<dbReference type="AlphaFoldDB" id="A0A669EKY9"/>
<dbReference type="PROSITE" id="PS50836">
    <property type="entry name" value="DOMON"/>
    <property type="match status" value="1"/>
</dbReference>
<keyword evidence="11" id="KW-0812">Transmembrane</keyword>
<dbReference type="OMA" id="NEMCLVF"/>
<dbReference type="Ensembl" id="ENSONIT00000074028.1">
    <property type="protein sequence ID" value="ENSONIP00000071741.1"/>
    <property type="gene ID" value="ENSONIG00000013521.2"/>
</dbReference>
<evidence type="ECO:0000256" key="8">
    <source>
        <dbReference type="ARBA" id="ARBA00023136"/>
    </source>
</evidence>
<evidence type="ECO:0000256" key="1">
    <source>
        <dbReference type="ARBA" id="ARBA00001973"/>
    </source>
</evidence>
<dbReference type="InterPro" id="IPR014784">
    <property type="entry name" value="Cu2_ascorb_mOase-like_C"/>
</dbReference>
<keyword evidence="9" id="KW-1015">Disulfide bond</keyword>
<dbReference type="Pfam" id="PF01082">
    <property type="entry name" value="Cu2_monooxygen"/>
    <property type="match status" value="1"/>
</dbReference>
<feature type="chain" id="PRO_5025465998" evidence="12">
    <location>
        <begin position="21"/>
        <end position="638"/>
    </location>
</feature>
<dbReference type="InterPro" id="IPR008977">
    <property type="entry name" value="PHM/PNGase_F_dom_sf"/>
</dbReference>
<dbReference type="Gene3D" id="2.60.40.1210">
    <property type="entry name" value="Cellobiose dehydrogenase, cytochrome domain"/>
    <property type="match status" value="1"/>
</dbReference>
<feature type="signal peptide" evidence="12">
    <location>
        <begin position="1"/>
        <end position="20"/>
    </location>
</feature>
<dbReference type="GO" id="GO:0005507">
    <property type="term" value="F:copper ion binding"/>
    <property type="evidence" value="ECO:0007669"/>
    <property type="project" value="InterPro"/>
</dbReference>
<organism evidence="14 15">
    <name type="scientific">Oreochromis niloticus</name>
    <name type="common">Nile tilapia</name>
    <name type="synonym">Tilapia nilotica</name>
    <dbReference type="NCBI Taxonomy" id="8128"/>
    <lineage>
        <taxon>Eukaryota</taxon>
        <taxon>Metazoa</taxon>
        <taxon>Chordata</taxon>
        <taxon>Craniata</taxon>
        <taxon>Vertebrata</taxon>
        <taxon>Euteleostomi</taxon>
        <taxon>Actinopterygii</taxon>
        <taxon>Neopterygii</taxon>
        <taxon>Teleostei</taxon>
        <taxon>Neoteleostei</taxon>
        <taxon>Acanthomorphata</taxon>
        <taxon>Ovalentaria</taxon>
        <taxon>Cichlomorphae</taxon>
        <taxon>Cichliformes</taxon>
        <taxon>Cichlidae</taxon>
        <taxon>African cichlids</taxon>
        <taxon>Pseudocrenilabrinae</taxon>
        <taxon>Oreochromini</taxon>
        <taxon>Oreochromis</taxon>
    </lineage>
</organism>
<reference evidence="14" key="3">
    <citation type="submission" date="2025-09" db="UniProtKB">
        <authorList>
            <consortium name="Ensembl"/>
        </authorList>
    </citation>
    <scope>IDENTIFICATION</scope>
</reference>
<dbReference type="InterPro" id="IPR036939">
    <property type="entry name" value="Cu2_ascorb_mOase_N_sf"/>
</dbReference>
<dbReference type="InterPro" id="IPR028460">
    <property type="entry name" value="Tbh/DBH"/>
</dbReference>
<dbReference type="FunFam" id="2.60.40.1210:FF:000001">
    <property type="entry name" value="Monooxygenase, DBH-like 1, like"/>
    <property type="match status" value="1"/>
</dbReference>
<evidence type="ECO:0000256" key="10">
    <source>
        <dbReference type="ARBA" id="ARBA00023180"/>
    </source>
</evidence>
<dbReference type="Pfam" id="PF03351">
    <property type="entry name" value="DOMON"/>
    <property type="match status" value="1"/>
</dbReference>
<dbReference type="Proteomes" id="UP000005207">
    <property type="component" value="Linkage group LG15"/>
</dbReference>
<dbReference type="PANTHER" id="PTHR10157:SF41">
    <property type="entry name" value="DBH-LIKE MONOOXYGENASE PROTEIN 2 HOMOLOG"/>
    <property type="match status" value="1"/>
</dbReference>
<feature type="domain" description="DOMON" evidence="13">
    <location>
        <begin position="35"/>
        <end position="150"/>
    </location>
</feature>
<dbReference type="GO" id="GO:0005615">
    <property type="term" value="C:extracellular space"/>
    <property type="evidence" value="ECO:0007669"/>
    <property type="project" value="TreeGrafter"/>
</dbReference>
<dbReference type="Gene3D" id="2.60.120.310">
    <property type="entry name" value="Copper type II, ascorbate-dependent monooxygenase, N-terminal domain"/>
    <property type="match status" value="1"/>
</dbReference>
<comment type="similarity">
    <text evidence="3">Belongs to the copper type II ascorbate-dependent monooxygenase family.</text>
</comment>
<dbReference type="GO" id="GO:0004500">
    <property type="term" value="F:dopamine beta-monooxygenase activity"/>
    <property type="evidence" value="ECO:0007669"/>
    <property type="project" value="InterPro"/>
</dbReference>
<evidence type="ECO:0000313" key="15">
    <source>
        <dbReference type="Proteomes" id="UP000005207"/>
    </source>
</evidence>
<dbReference type="InterPro" id="IPR000945">
    <property type="entry name" value="DBH-like"/>
</dbReference>
<dbReference type="InterPro" id="IPR005018">
    <property type="entry name" value="DOMON_domain"/>
</dbReference>
<dbReference type="Pfam" id="PF03712">
    <property type="entry name" value="Cu2_monoox_C"/>
    <property type="match status" value="1"/>
</dbReference>
<evidence type="ECO:0000256" key="2">
    <source>
        <dbReference type="ARBA" id="ARBA00004479"/>
    </source>
</evidence>
<comment type="cofactor">
    <cofactor evidence="1">
        <name>Cu(2+)</name>
        <dbReference type="ChEBI" id="CHEBI:29036"/>
    </cofactor>
</comment>
<dbReference type="Gene3D" id="2.60.120.230">
    <property type="match status" value="1"/>
</dbReference>
<evidence type="ECO:0000256" key="3">
    <source>
        <dbReference type="ARBA" id="ARBA00010676"/>
    </source>
</evidence>
<keyword evidence="7" id="KW-0503">Monooxygenase</keyword>
<dbReference type="GO" id="GO:0030667">
    <property type="term" value="C:secretory granule membrane"/>
    <property type="evidence" value="ECO:0007669"/>
    <property type="project" value="TreeGrafter"/>
</dbReference>
<protein>
    <submittedName>
        <fullName evidence="14">Monooxygenase, DBH-like 1, like</fullName>
    </submittedName>
</protein>